<name>A0ACC2BGI0_DIPCM</name>
<comment type="caution">
    <text evidence="1">The sequence shown here is derived from an EMBL/GenBank/DDBJ whole genome shotgun (WGS) entry which is preliminary data.</text>
</comment>
<gene>
    <name evidence="1" type="ORF">O6H91_15G024600</name>
</gene>
<evidence type="ECO:0000313" key="2">
    <source>
        <dbReference type="Proteomes" id="UP001162992"/>
    </source>
</evidence>
<accession>A0ACC2BGI0</accession>
<protein>
    <submittedName>
        <fullName evidence="1">Uncharacterized protein</fullName>
    </submittedName>
</protein>
<keyword evidence="2" id="KW-1185">Reference proteome</keyword>
<organism evidence="1 2">
    <name type="scientific">Diphasiastrum complanatum</name>
    <name type="common">Issler's clubmoss</name>
    <name type="synonym">Lycopodium complanatum</name>
    <dbReference type="NCBI Taxonomy" id="34168"/>
    <lineage>
        <taxon>Eukaryota</taxon>
        <taxon>Viridiplantae</taxon>
        <taxon>Streptophyta</taxon>
        <taxon>Embryophyta</taxon>
        <taxon>Tracheophyta</taxon>
        <taxon>Lycopodiopsida</taxon>
        <taxon>Lycopodiales</taxon>
        <taxon>Lycopodiaceae</taxon>
        <taxon>Lycopodioideae</taxon>
        <taxon>Diphasiastrum</taxon>
    </lineage>
</organism>
<dbReference type="Proteomes" id="UP001162992">
    <property type="component" value="Chromosome 15"/>
</dbReference>
<reference evidence="2" key="1">
    <citation type="journal article" date="2024" name="Proc. Natl. Acad. Sci. U.S.A.">
        <title>Extraordinary preservation of gene collinearity over three hundred million years revealed in homosporous lycophytes.</title>
        <authorList>
            <person name="Li C."/>
            <person name="Wickell D."/>
            <person name="Kuo L.Y."/>
            <person name="Chen X."/>
            <person name="Nie B."/>
            <person name="Liao X."/>
            <person name="Peng D."/>
            <person name="Ji J."/>
            <person name="Jenkins J."/>
            <person name="Williams M."/>
            <person name="Shu S."/>
            <person name="Plott C."/>
            <person name="Barry K."/>
            <person name="Rajasekar S."/>
            <person name="Grimwood J."/>
            <person name="Han X."/>
            <person name="Sun S."/>
            <person name="Hou Z."/>
            <person name="He W."/>
            <person name="Dai G."/>
            <person name="Sun C."/>
            <person name="Schmutz J."/>
            <person name="Leebens-Mack J.H."/>
            <person name="Li F.W."/>
            <person name="Wang L."/>
        </authorList>
    </citation>
    <scope>NUCLEOTIDE SEQUENCE [LARGE SCALE GENOMIC DNA]</scope>
    <source>
        <strain evidence="2">cv. PW_Plant_1</strain>
    </source>
</reference>
<evidence type="ECO:0000313" key="1">
    <source>
        <dbReference type="EMBL" id="KAJ7528896.1"/>
    </source>
</evidence>
<proteinExistence type="predicted"/>
<sequence length="99" mass="10677">MSRHVLPAKHHPLPISTKAIISVETGGQYVLNLSVHCGLDGHHSETSHVCKGLPVLVGLCPIYTLRTSHAITFEDGLGEELTLHVHSLRNGEELLENGG</sequence>
<dbReference type="EMBL" id="CM055106">
    <property type="protein sequence ID" value="KAJ7528896.1"/>
    <property type="molecule type" value="Genomic_DNA"/>
</dbReference>